<dbReference type="Gene3D" id="3.40.50.1820">
    <property type="entry name" value="alpha/beta hydrolase"/>
    <property type="match status" value="1"/>
</dbReference>
<dbReference type="SUPFAM" id="SSF53474">
    <property type="entry name" value="alpha/beta-Hydrolases"/>
    <property type="match status" value="1"/>
</dbReference>
<dbReference type="Proteomes" id="UP000054248">
    <property type="component" value="Unassembled WGS sequence"/>
</dbReference>
<dbReference type="Pfam" id="PF07859">
    <property type="entry name" value="Abhydrolase_3"/>
    <property type="match status" value="1"/>
</dbReference>
<gene>
    <name evidence="3" type="ORF">M407DRAFT_73998</name>
</gene>
<sequence length="356" mass="40454">MSHPIAHAIRNDPPRWTLYLQAVLWRAFMSLRMFQHKLAFPRPLKPRFVKYVDTTLAAMPGRVRLVFYTPKDYKAPGNEGKKYPCLVNFHSGGFTIGTATDDCRWATAVCEQAGTIVCSVDHRRAPEHPFPTAVEDGADAVMWIWDHADELGIDGDRIGVSGFSSGGNLAITVPLRLQDALLRRRGAEPSQVSSDAPVVLPHEHRAVKLIVAWYPTTDYTEPREERRKIVAHPDKELPRFITKLFDASYLYPANEVELDSPYLSPAVASDELLQFLPDEILMYTCEWDELLEEGKRFKDRAKKLGKKIKYRMIEGVQHGWDKNPNPFKADPIAQEVYAEACKEIRRVFHGGQSLVQ</sequence>
<dbReference type="PANTHER" id="PTHR48081">
    <property type="entry name" value="AB HYDROLASE SUPERFAMILY PROTEIN C4A8.06C"/>
    <property type="match status" value="1"/>
</dbReference>
<dbReference type="GO" id="GO:0016787">
    <property type="term" value="F:hydrolase activity"/>
    <property type="evidence" value="ECO:0007669"/>
    <property type="project" value="UniProtKB-KW"/>
</dbReference>
<dbReference type="EMBL" id="KN823018">
    <property type="protein sequence ID" value="KIO26808.1"/>
    <property type="molecule type" value="Genomic_DNA"/>
</dbReference>
<accession>A0A0C3KZI1</accession>
<dbReference type="AlphaFoldDB" id="A0A0C3KZI1"/>
<keyword evidence="1" id="KW-0378">Hydrolase</keyword>
<dbReference type="OrthoDB" id="408631at2759"/>
<evidence type="ECO:0000256" key="1">
    <source>
        <dbReference type="ARBA" id="ARBA00022801"/>
    </source>
</evidence>
<dbReference type="InterPro" id="IPR029058">
    <property type="entry name" value="AB_hydrolase_fold"/>
</dbReference>
<dbReference type="STRING" id="1051891.A0A0C3KZI1"/>
<protein>
    <recommendedName>
        <fullName evidence="2">Alpha/beta hydrolase fold-3 domain-containing protein</fullName>
    </recommendedName>
</protein>
<proteinExistence type="predicted"/>
<reference evidence="3 4" key="1">
    <citation type="submission" date="2014-04" db="EMBL/GenBank/DDBJ databases">
        <authorList>
            <consortium name="DOE Joint Genome Institute"/>
            <person name="Kuo A."/>
            <person name="Girlanda M."/>
            <person name="Perotto S."/>
            <person name="Kohler A."/>
            <person name="Nagy L.G."/>
            <person name="Floudas D."/>
            <person name="Copeland A."/>
            <person name="Barry K.W."/>
            <person name="Cichocki N."/>
            <person name="Veneault-Fourrey C."/>
            <person name="LaButti K."/>
            <person name="Lindquist E.A."/>
            <person name="Lipzen A."/>
            <person name="Lundell T."/>
            <person name="Morin E."/>
            <person name="Murat C."/>
            <person name="Sun H."/>
            <person name="Tunlid A."/>
            <person name="Henrissat B."/>
            <person name="Grigoriev I.V."/>
            <person name="Hibbett D.S."/>
            <person name="Martin F."/>
            <person name="Nordberg H.P."/>
            <person name="Cantor M.N."/>
            <person name="Hua S.X."/>
        </authorList>
    </citation>
    <scope>NUCLEOTIDE SEQUENCE [LARGE SCALE GENOMIC DNA]</scope>
    <source>
        <strain evidence="3 4">MUT 4182</strain>
    </source>
</reference>
<dbReference type="HOGENOM" id="CLU_012494_3_2_1"/>
<dbReference type="InterPro" id="IPR050300">
    <property type="entry name" value="GDXG_lipolytic_enzyme"/>
</dbReference>
<dbReference type="PANTHER" id="PTHR48081:SF8">
    <property type="entry name" value="ALPHA_BETA HYDROLASE FOLD-3 DOMAIN-CONTAINING PROTEIN-RELATED"/>
    <property type="match status" value="1"/>
</dbReference>
<organism evidence="3 4">
    <name type="scientific">Tulasnella calospora MUT 4182</name>
    <dbReference type="NCBI Taxonomy" id="1051891"/>
    <lineage>
        <taxon>Eukaryota</taxon>
        <taxon>Fungi</taxon>
        <taxon>Dikarya</taxon>
        <taxon>Basidiomycota</taxon>
        <taxon>Agaricomycotina</taxon>
        <taxon>Agaricomycetes</taxon>
        <taxon>Cantharellales</taxon>
        <taxon>Tulasnellaceae</taxon>
        <taxon>Tulasnella</taxon>
    </lineage>
</organism>
<keyword evidence="4" id="KW-1185">Reference proteome</keyword>
<evidence type="ECO:0000313" key="4">
    <source>
        <dbReference type="Proteomes" id="UP000054248"/>
    </source>
</evidence>
<evidence type="ECO:0000313" key="3">
    <source>
        <dbReference type="EMBL" id="KIO26808.1"/>
    </source>
</evidence>
<evidence type="ECO:0000259" key="2">
    <source>
        <dbReference type="Pfam" id="PF07859"/>
    </source>
</evidence>
<feature type="domain" description="Alpha/beta hydrolase fold-3" evidence="2">
    <location>
        <begin position="86"/>
        <end position="320"/>
    </location>
</feature>
<dbReference type="InterPro" id="IPR013094">
    <property type="entry name" value="AB_hydrolase_3"/>
</dbReference>
<name>A0A0C3KZI1_9AGAM</name>
<reference evidence="4" key="2">
    <citation type="submission" date="2015-01" db="EMBL/GenBank/DDBJ databases">
        <title>Evolutionary Origins and Diversification of the Mycorrhizal Mutualists.</title>
        <authorList>
            <consortium name="DOE Joint Genome Institute"/>
            <consortium name="Mycorrhizal Genomics Consortium"/>
            <person name="Kohler A."/>
            <person name="Kuo A."/>
            <person name="Nagy L.G."/>
            <person name="Floudas D."/>
            <person name="Copeland A."/>
            <person name="Barry K.W."/>
            <person name="Cichocki N."/>
            <person name="Veneault-Fourrey C."/>
            <person name="LaButti K."/>
            <person name="Lindquist E.A."/>
            <person name="Lipzen A."/>
            <person name="Lundell T."/>
            <person name="Morin E."/>
            <person name="Murat C."/>
            <person name="Riley R."/>
            <person name="Ohm R."/>
            <person name="Sun H."/>
            <person name="Tunlid A."/>
            <person name="Henrissat B."/>
            <person name="Grigoriev I.V."/>
            <person name="Hibbett D.S."/>
            <person name="Martin F."/>
        </authorList>
    </citation>
    <scope>NUCLEOTIDE SEQUENCE [LARGE SCALE GENOMIC DNA]</scope>
    <source>
        <strain evidence="4">MUT 4182</strain>
    </source>
</reference>